<dbReference type="PIRSF" id="PIRSF004846">
    <property type="entry name" value="ModA"/>
    <property type="match status" value="1"/>
</dbReference>
<dbReference type="RefSeq" id="WP_131256685.1">
    <property type="nucleotide sequence ID" value="NZ_JBHSUS010000001.1"/>
</dbReference>
<dbReference type="Proteomes" id="UP001596364">
    <property type="component" value="Unassembled WGS sequence"/>
</dbReference>
<dbReference type="InterPro" id="IPR050682">
    <property type="entry name" value="ModA/WtpA"/>
</dbReference>
<evidence type="ECO:0000256" key="4">
    <source>
        <dbReference type="SAM" id="SignalP"/>
    </source>
</evidence>
<comment type="similarity">
    <text evidence="1">Belongs to the bacterial solute-binding protein ModA family.</text>
</comment>
<keyword evidence="3 4" id="KW-0732">Signal</keyword>
<keyword evidence="2" id="KW-0479">Metal-binding</keyword>
<gene>
    <name evidence="5" type="primary">modA</name>
    <name evidence="5" type="ORF">ACFP85_06495</name>
</gene>
<evidence type="ECO:0000256" key="2">
    <source>
        <dbReference type="ARBA" id="ARBA00022723"/>
    </source>
</evidence>
<name>A0ABW1XKL0_9ALTE</name>
<comment type="caution">
    <text evidence="5">The sequence shown here is derived from an EMBL/GenBank/DDBJ whole genome shotgun (WGS) entry which is preliminary data.</text>
</comment>
<dbReference type="PANTHER" id="PTHR30632">
    <property type="entry name" value="MOLYBDATE-BINDING PERIPLASMIC PROTEIN"/>
    <property type="match status" value="1"/>
</dbReference>
<feature type="signal peptide" evidence="4">
    <location>
        <begin position="1"/>
        <end position="19"/>
    </location>
</feature>
<proteinExistence type="inferred from homology"/>
<dbReference type="InterPro" id="IPR044084">
    <property type="entry name" value="AvModA-like_subst-bd"/>
</dbReference>
<dbReference type="SUPFAM" id="SSF53850">
    <property type="entry name" value="Periplasmic binding protein-like II"/>
    <property type="match status" value="1"/>
</dbReference>
<reference evidence="6" key="1">
    <citation type="journal article" date="2019" name="Int. J. Syst. Evol. Microbiol.">
        <title>The Global Catalogue of Microorganisms (GCM) 10K type strain sequencing project: providing services to taxonomists for standard genome sequencing and annotation.</title>
        <authorList>
            <consortium name="The Broad Institute Genomics Platform"/>
            <consortium name="The Broad Institute Genome Sequencing Center for Infectious Disease"/>
            <person name="Wu L."/>
            <person name="Ma J."/>
        </authorList>
    </citation>
    <scope>NUCLEOTIDE SEQUENCE [LARGE SCALE GENOMIC DNA]</scope>
    <source>
        <strain evidence="6">CGMCC 1.16031</strain>
    </source>
</reference>
<dbReference type="InterPro" id="IPR005950">
    <property type="entry name" value="ModA"/>
</dbReference>
<dbReference type="NCBIfam" id="TIGR01256">
    <property type="entry name" value="modA"/>
    <property type="match status" value="1"/>
</dbReference>
<protein>
    <submittedName>
        <fullName evidence="5">Molybdate ABC transporter substrate-binding protein</fullName>
    </submittedName>
</protein>
<dbReference type="Pfam" id="PF13531">
    <property type="entry name" value="SBP_bac_11"/>
    <property type="match status" value="1"/>
</dbReference>
<dbReference type="Gene3D" id="3.40.190.10">
    <property type="entry name" value="Periplasmic binding protein-like II"/>
    <property type="match status" value="2"/>
</dbReference>
<accession>A0ABW1XKL0</accession>
<dbReference type="EMBL" id="JBHSUS010000001">
    <property type="protein sequence ID" value="MFC6439795.1"/>
    <property type="molecule type" value="Genomic_DNA"/>
</dbReference>
<sequence>MLRHALYLMFTVFCLSLQAEDKLTIAAASDLRFALTDIVAQFKQQHTAATVELVFGASGKLSSQIQHGAPFDIYFSADIRYANTLADAGFTATVPAVHALGRLVLWSNTAGISALTLSDLTQKRFKRIAIAQPEHAPYGLRAKQALIKAGLWQQLQAKIVYGENIAQTAQMVKSGAADIGIIALSLALSPALHDKPYTLIDETLHSPLEQGYVVTLHGAANPLSKQFIAYLQSTNARNIMLRYGFTEPQRNHEERYVP</sequence>
<evidence type="ECO:0000256" key="3">
    <source>
        <dbReference type="ARBA" id="ARBA00022729"/>
    </source>
</evidence>
<evidence type="ECO:0000256" key="1">
    <source>
        <dbReference type="ARBA" id="ARBA00009175"/>
    </source>
</evidence>
<organism evidence="5 6">
    <name type="scientific">Pseudobowmanella zhangzhouensis</name>
    <dbReference type="NCBI Taxonomy" id="1537679"/>
    <lineage>
        <taxon>Bacteria</taxon>
        <taxon>Pseudomonadati</taxon>
        <taxon>Pseudomonadota</taxon>
        <taxon>Gammaproteobacteria</taxon>
        <taxon>Alteromonadales</taxon>
        <taxon>Alteromonadaceae</taxon>
    </lineage>
</organism>
<evidence type="ECO:0000313" key="5">
    <source>
        <dbReference type="EMBL" id="MFC6439795.1"/>
    </source>
</evidence>
<dbReference type="PANTHER" id="PTHR30632:SF14">
    <property type="entry name" value="TUNGSTATE_MOLYBDATE_CHROMATE-BINDING PROTEIN MODA"/>
    <property type="match status" value="1"/>
</dbReference>
<keyword evidence="6" id="KW-1185">Reference proteome</keyword>
<evidence type="ECO:0000313" key="6">
    <source>
        <dbReference type="Proteomes" id="UP001596364"/>
    </source>
</evidence>
<dbReference type="CDD" id="cd13539">
    <property type="entry name" value="PBP2_AvModA"/>
    <property type="match status" value="1"/>
</dbReference>
<feature type="chain" id="PRO_5046714425" evidence="4">
    <location>
        <begin position="20"/>
        <end position="258"/>
    </location>
</feature>